<comment type="cofactor">
    <cofactor evidence="1">
        <name>Mg(2+)</name>
        <dbReference type="ChEBI" id="CHEBI:18420"/>
    </cofactor>
</comment>
<keyword evidence="7" id="KW-0119">Carbohydrate metabolism</keyword>
<dbReference type="PANTHER" id="PTHR46193:SF18">
    <property type="entry name" value="HEXITOL PHOSPHATASE B"/>
    <property type="match status" value="1"/>
</dbReference>
<dbReference type="Proteomes" id="UP000665043">
    <property type="component" value="Chromosome"/>
</dbReference>
<protein>
    <recommendedName>
        <fullName evidence="10">Beta-phosphoglucomutase</fullName>
        <ecNumber evidence="9">5.4.2.6</ecNumber>
    </recommendedName>
</protein>
<evidence type="ECO:0000256" key="6">
    <source>
        <dbReference type="ARBA" id="ARBA00023235"/>
    </source>
</evidence>
<comment type="similarity">
    <text evidence="2">Belongs to the HAD-like hydrolase superfamily. CbbY/CbbZ/Gph/YieH family.</text>
</comment>
<dbReference type="CDD" id="cd02598">
    <property type="entry name" value="HAD_BPGM"/>
    <property type="match status" value="1"/>
</dbReference>
<evidence type="ECO:0000256" key="9">
    <source>
        <dbReference type="ARBA" id="ARBA00044968"/>
    </source>
</evidence>
<keyword evidence="11" id="KW-0175">Coiled coil</keyword>
<name>A0ABX7VME0_9BACI</name>
<keyword evidence="5" id="KW-0460">Magnesium</keyword>
<dbReference type="InterPro" id="IPR023214">
    <property type="entry name" value="HAD_sf"/>
</dbReference>
<comment type="catalytic activity">
    <reaction evidence="8">
        <text>beta-D-glucose 1-phosphate = beta-D-glucose 6-phosphate</text>
        <dbReference type="Rhea" id="RHEA:20113"/>
        <dbReference type="ChEBI" id="CHEBI:57684"/>
        <dbReference type="ChEBI" id="CHEBI:58247"/>
        <dbReference type="EC" id="5.4.2.6"/>
    </reaction>
</comment>
<evidence type="ECO:0000256" key="3">
    <source>
        <dbReference type="ARBA" id="ARBA00022553"/>
    </source>
</evidence>
<dbReference type="GO" id="GO:0008801">
    <property type="term" value="F:beta-phosphoglucomutase activity"/>
    <property type="evidence" value="ECO:0007669"/>
    <property type="project" value="UniProtKB-EC"/>
</dbReference>
<evidence type="ECO:0000256" key="5">
    <source>
        <dbReference type="ARBA" id="ARBA00022842"/>
    </source>
</evidence>
<gene>
    <name evidence="12" type="primary">pgmB</name>
    <name evidence="12" type="ORF">ERJ70_00365</name>
</gene>
<proteinExistence type="inferred from homology"/>
<dbReference type="InterPro" id="IPR010976">
    <property type="entry name" value="B-phosphoglucomutase_hydrolase"/>
</dbReference>
<evidence type="ECO:0000256" key="8">
    <source>
        <dbReference type="ARBA" id="ARBA00044926"/>
    </source>
</evidence>
<organism evidence="12 13">
    <name type="scientific">Sediminibacillus dalangtanensis</name>
    <dbReference type="NCBI Taxonomy" id="2729421"/>
    <lineage>
        <taxon>Bacteria</taxon>
        <taxon>Bacillati</taxon>
        <taxon>Bacillota</taxon>
        <taxon>Bacilli</taxon>
        <taxon>Bacillales</taxon>
        <taxon>Bacillaceae</taxon>
        <taxon>Sediminibacillus</taxon>
    </lineage>
</organism>
<dbReference type="InterPro" id="IPR023198">
    <property type="entry name" value="PGP-like_dom2"/>
</dbReference>
<dbReference type="Pfam" id="PF00702">
    <property type="entry name" value="Hydrolase"/>
    <property type="match status" value="1"/>
</dbReference>
<dbReference type="Gene3D" id="1.10.150.240">
    <property type="entry name" value="Putative phosphatase, domain 2"/>
    <property type="match status" value="1"/>
</dbReference>
<keyword evidence="4" id="KW-0479">Metal-binding</keyword>
<dbReference type="Gene3D" id="3.40.50.1000">
    <property type="entry name" value="HAD superfamily/HAD-like"/>
    <property type="match status" value="1"/>
</dbReference>
<dbReference type="NCBIfam" id="TIGR01509">
    <property type="entry name" value="HAD-SF-IA-v3"/>
    <property type="match status" value="1"/>
</dbReference>
<accession>A0ABX7VME0</accession>
<dbReference type="SFLD" id="SFLDS00003">
    <property type="entry name" value="Haloacid_Dehalogenase"/>
    <property type="match status" value="1"/>
</dbReference>
<evidence type="ECO:0000256" key="11">
    <source>
        <dbReference type="SAM" id="Coils"/>
    </source>
</evidence>
<dbReference type="PANTHER" id="PTHR46193">
    <property type="entry name" value="6-PHOSPHOGLUCONATE PHOSPHATASE"/>
    <property type="match status" value="1"/>
</dbReference>
<dbReference type="RefSeq" id="WP_209366452.1">
    <property type="nucleotide sequence ID" value="NZ_CP046956.1"/>
</dbReference>
<dbReference type="InterPro" id="IPR006439">
    <property type="entry name" value="HAD-SF_hydro_IA"/>
</dbReference>
<dbReference type="InterPro" id="IPR036412">
    <property type="entry name" value="HAD-like_sf"/>
</dbReference>
<dbReference type="EC" id="5.4.2.6" evidence="9"/>
<reference evidence="12 13" key="1">
    <citation type="submission" date="2019-12" db="EMBL/GenBank/DDBJ databases">
        <title>The whole genome sequencing of a strain isolated from a Mars analog, Dalangtan Playa.</title>
        <authorList>
            <person name="Huang T."/>
        </authorList>
    </citation>
    <scope>NUCLEOTIDE SEQUENCE [LARGE SCALE GENOMIC DNA]</scope>
    <source>
        <strain evidence="12 13">DP4-553-S</strain>
    </source>
</reference>
<dbReference type="SFLD" id="SFLDG01129">
    <property type="entry name" value="C1.5:_HAD__Beta-PGM__Phosphata"/>
    <property type="match status" value="1"/>
</dbReference>
<keyword evidence="13" id="KW-1185">Reference proteome</keyword>
<evidence type="ECO:0000256" key="10">
    <source>
        <dbReference type="ARBA" id="ARBA00044991"/>
    </source>
</evidence>
<evidence type="ECO:0000256" key="4">
    <source>
        <dbReference type="ARBA" id="ARBA00022723"/>
    </source>
</evidence>
<dbReference type="InterPro" id="IPR010972">
    <property type="entry name" value="Beta-PGM"/>
</dbReference>
<keyword evidence="6 12" id="KW-0413">Isomerase</keyword>
<feature type="coiled-coil region" evidence="11">
    <location>
        <begin position="53"/>
        <end position="80"/>
    </location>
</feature>
<dbReference type="EMBL" id="CP046956">
    <property type="protein sequence ID" value="QTM97926.1"/>
    <property type="molecule type" value="Genomic_DNA"/>
</dbReference>
<evidence type="ECO:0000256" key="1">
    <source>
        <dbReference type="ARBA" id="ARBA00001946"/>
    </source>
</evidence>
<sequence length="225" mass="24731">MVIMEIEAIIYDLDGVITDTAEYHFLAWKALADELNIPFDRSFNEQLKGLSRIDSLEIILQQSNQTYSEEEKQRLAAKKNEHYQKLIQKISPEDLLPGVESFMKEVKQAGIKTGLASASKNAQTVIERLQVTDLLDTLVDAAKVERGKPDPEVFLTAAKQLGVPAACCVGIEDASSGVKAIKAAGMYAVGVGEREYLGQADWVISDTSHLALDSLAKKINEHKKA</sequence>
<dbReference type="SUPFAM" id="SSF56784">
    <property type="entry name" value="HAD-like"/>
    <property type="match status" value="1"/>
</dbReference>
<dbReference type="SFLD" id="SFLDG01135">
    <property type="entry name" value="C1.5.6:_HAD__Beta-PGM__Phospha"/>
    <property type="match status" value="1"/>
</dbReference>
<dbReference type="NCBIfam" id="TIGR02009">
    <property type="entry name" value="PGMB-YQAB-SF"/>
    <property type="match status" value="1"/>
</dbReference>
<evidence type="ECO:0000313" key="13">
    <source>
        <dbReference type="Proteomes" id="UP000665043"/>
    </source>
</evidence>
<dbReference type="SFLD" id="SFLDF00046">
    <property type="entry name" value="beta-phosphoglucomutase"/>
    <property type="match status" value="1"/>
</dbReference>
<keyword evidence="3" id="KW-0597">Phosphoprotein</keyword>
<dbReference type="NCBIfam" id="TIGR01990">
    <property type="entry name" value="bPGM"/>
    <property type="match status" value="1"/>
</dbReference>
<evidence type="ECO:0000256" key="2">
    <source>
        <dbReference type="ARBA" id="ARBA00006171"/>
    </source>
</evidence>
<evidence type="ECO:0000313" key="12">
    <source>
        <dbReference type="EMBL" id="QTM97926.1"/>
    </source>
</evidence>
<dbReference type="InterPro" id="IPR051600">
    <property type="entry name" value="Beta-PGM-like"/>
</dbReference>
<evidence type="ECO:0000256" key="7">
    <source>
        <dbReference type="ARBA" id="ARBA00023277"/>
    </source>
</evidence>